<dbReference type="GO" id="GO:0015031">
    <property type="term" value="P:protein transport"/>
    <property type="evidence" value="ECO:0007669"/>
    <property type="project" value="TreeGrafter"/>
</dbReference>
<evidence type="ECO:0000313" key="3">
    <source>
        <dbReference type="Proteomes" id="UP000028840"/>
    </source>
</evidence>
<accession>A0A086PXB0</accession>
<dbReference type="Pfam" id="PF02752">
    <property type="entry name" value="Arrestin_C"/>
    <property type="match status" value="1"/>
</dbReference>
<dbReference type="InterPro" id="IPR011021">
    <property type="entry name" value="Arrestin-like_N"/>
</dbReference>
<dbReference type="Proteomes" id="UP000028840">
    <property type="component" value="Unassembled WGS sequence"/>
</dbReference>
<proteinExistence type="predicted"/>
<dbReference type="GO" id="GO:0005737">
    <property type="term" value="C:cytoplasm"/>
    <property type="evidence" value="ECO:0007669"/>
    <property type="project" value="TreeGrafter"/>
</dbReference>
<evidence type="ECO:0000259" key="1">
    <source>
        <dbReference type="SMART" id="SM01017"/>
    </source>
</evidence>
<evidence type="ECO:0000313" key="2">
    <source>
        <dbReference type="EMBL" id="KFH04992.1"/>
    </source>
</evidence>
<dbReference type="PANTHER" id="PTHR11188:SF17">
    <property type="entry name" value="FI21816P1"/>
    <property type="match status" value="1"/>
</dbReference>
<dbReference type="OrthoDB" id="291852at2759"/>
<dbReference type="SUPFAM" id="SSF81296">
    <property type="entry name" value="E set domains"/>
    <property type="match status" value="2"/>
</dbReference>
<sequence>MGAGWSDSNNLYIWVNKPAYAPGEQVNGEVFLNVVEEIHATRLALYLDGEEDVSYVDSDESRSTFVAEKMMYFSESHALLVVNGTLATGRYRFPFCFTLPASVAPDCSVTGEAASGATQAPFAGRVRYKVRAQIEEEEKGEPSLKKASLSRAASAAALAEDRGKETSAASHATDNFEVVEVSAETPEQLADLMKAMPPHGFLRRKLSKAAEAKPLGDLFQEIELAIVVPAEEPEVTMCEFIEHFKLLRCVPLGTLRAKVTADRLSCFPGDCVTVTVEVENTTNKHIQRVVVSLVREVIFSVDGREKFSVREVVASETIPGPPREKDFRAFGPQKVKVTVPTESQPSMTSSLMRLRYKLETFFLLGQKPYRFFLDFSVLKKTPTVKEHLTKLHAPKDWHKVPLLPETDLAVLQLRGARPPVRGDYIDIGSIIC</sequence>
<dbReference type="VEuPathDB" id="ToxoDB:TGVAND_307990"/>
<dbReference type="InterPro" id="IPR014752">
    <property type="entry name" value="Arrestin-like_C"/>
</dbReference>
<protein>
    <submittedName>
        <fullName evidence="2">Arrestin (Or s-antigen), n-terminal domain-containing protein</fullName>
    </submittedName>
</protein>
<dbReference type="InterPro" id="IPR050357">
    <property type="entry name" value="Arrestin_domain-protein"/>
</dbReference>
<dbReference type="Pfam" id="PF00339">
    <property type="entry name" value="Arrestin_N"/>
    <property type="match status" value="1"/>
</dbReference>
<gene>
    <name evidence="2" type="ORF">TGVAND_307990</name>
</gene>
<dbReference type="EMBL" id="AEYJ02001069">
    <property type="protein sequence ID" value="KFH04992.1"/>
    <property type="molecule type" value="Genomic_DNA"/>
</dbReference>
<dbReference type="InterPro" id="IPR011022">
    <property type="entry name" value="Arrestin_C-like"/>
</dbReference>
<organism evidence="2 3">
    <name type="scientific">Toxoplasma gondii VAND</name>
    <dbReference type="NCBI Taxonomy" id="933077"/>
    <lineage>
        <taxon>Eukaryota</taxon>
        <taxon>Sar</taxon>
        <taxon>Alveolata</taxon>
        <taxon>Apicomplexa</taxon>
        <taxon>Conoidasida</taxon>
        <taxon>Coccidia</taxon>
        <taxon>Eucoccidiorida</taxon>
        <taxon>Eimeriorina</taxon>
        <taxon>Sarcocystidae</taxon>
        <taxon>Toxoplasma</taxon>
    </lineage>
</organism>
<comment type="caution">
    <text evidence="2">The sequence shown here is derived from an EMBL/GenBank/DDBJ whole genome shotgun (WGS) entry which is preliminary data.</text>
</comment>
<reference evidence="2 3" key="1">
    <citation type="submission" date="2014-08" db="EMBL/GenBank/DDBJ databases">
        <authorList>
            <person name="Sibley D."/>
            <person name="Venepally P."/>
            <person name="Karamycheva S."/>
            <person name="Hadjithomas M."/>
            <person name="Khan A."/>
            <person name="Brunk B."/>
            <person name="Roos D."/>
            <person name="Caler E."/>
            <person name="Lorenzi H."/>
        </authorList>
    </citation>
    <scope>NUCLEOTIDE SEQUENCE [LARGE SCALE GENOMIC DNA]</scope>
    <source>
        <strain evidence="2 3">VAND</strain>
    </source>
</reference>
<dbReference type="AlphaFoldDB" id="A0A086PXB0"/>
<reference evidence="2 3" key="2">
    <citation type="journal article" date="2015" name="Eukaryot. Cell">
        <title>Genetic mapping reveals that sinefungin resistance in Toxoplasma gondii is controlled by a putative amino acid transporter locus that can be used as a negative selectable marker.</title>
        <authorList>
            <person name="Behnke M.S."/>
            <person name="Khan A."/>
            <person name="Sibley L.D."/>
        </authorList>
    </citation>
    <scope>NUCLEOTIDE SEQUENCE [LARGE SCALE GENOMIC DNA]</scope>
    <source>
        <strain evidence="2 3">VAND</strain>
    </source>
</reference>
<dbReference type="PANTHER" id="PTHR11188">
    <property type="entry name" value="ARRESTIN DOMAIN CONTAINING PROTEIN"/>
    <property type="match status" value="1"/>
</dbReference>
<dbReference type="InterPro" id="IPR014756">
    <property type="entry name" value="Ig_E-set"/>
</dbReference>
<name>A0A086PXB0_TOXGO</name>
<dbReference type="Gene3D" id="2.60.40.640">
    <property type="match status" value="2"/>
</dbReference>
<dbReference type="SMART" id="SM01017">
    <property type="entry name" value="Arrestin_C"/>
    <property type="match status" value="1"/>
</dbReference>
<feature type="domain" description="Arrestin C-terminal-like" evidence="1">
    <location>
        <begin position="251"/>
        <end position="369"/>
    </location>
</feature>